<keyword evidence="4 12" id="KW-0813">Transport</keyword>
<evidence type="ECO:0000313" key="14">
    <source>
        <dbReference type="EMBL" id="QTL96974.1"/>
    </source>
</evidence>
<evidence type="ECO:0000256" key="12">
    <source>
        <dbReference type="RuleBase" id="RU364091"/>
    </source>
</evidence>
<evidence type="ECO:0000256" key="1">
    <source>
        <dbReference type="ARBA" id="ARBA00004651"/>
    </source>
</evidence>
<evidence type="ECO:0000256" key="2">
    <source>
        <dbReference type="ARBA" id="ARBA00010690"/>
    </source>
</evidence>
<comment type="similarity">
    <text evidence="2 12">Belongs to the type III secretion exporter family.</text>
</comment>
<comment type="function">
    <text evidence="12">Required for formation of the rod structure in the basal body of the flagellar apparatus. Together with FliI and FliH, may constitute the export apparatus of flagellin.</text>
</comment>
<dbReference type="AlphaFoldDB" id="A0A8A7KFN8"/>
<dbReference type="NCBIfam" id="TIGR00328">
    <property type="entry name" value="flhB"/>
    <property type="match status" value="1"/>
</dbReference>
<gene>
    <name evidence="12 14" type="primary">flhB</name>
    <name evidence="14" type="ORF">GM661_02765</name>
</gene>
<evidence type="ECO:0000256" key="4">
    <source>
        <dbReference type="ARBA" id="ARBA00022448"/>
    </source>
</evidence>
<evidence type="ECO:0000256" key="6">
    <source>
        <dbReference type="ARBA" id="ARBA00022692"/>
    </source>
</evidence>
<dbReference type="GO" id="GO:0044780">
    <property type="term" value="P:bacterial-type flagellum assembly"/>
    <property type="evidence" value="ECO:0007669"/>
    <property type="project" value="InterPro"/>
</dbReference>
<keyword evidence="14" id="KW-0969">Cilium</keyword>
<keyword evidence="5 12" id="KW-1003">Cell membrane</keyword>
<dbReference type="PRINTS" id="PR00950">
    <property type="entry name" value="TYPE3IMSPROT"/>
</dbReference>
<dbReference type="SUPFAM" id="SSF160544">
    <property type="entry name" value="EscU C-terminal domain-like"/>
    <property type="match status" value="1"/>
</dbReference>
<keyword evidence="14" id="KW-0966">Cell projection</keyword>
<feature type="transmembrane region" description="Helical" evidence="12">
    <location>
        <begin position="185"/>
        <end position="212"/>
    </location>
</feature>
<feature type="transmembrane region" description="Helical" evidence="12">
    <location>
        <begin position="144"/>
        <end position="165"/>
    </location>
</feature>
<dbReference type="RefSeq" id="WP_230868640.1">
    <property type="nucleotide sequence ID" value="NZ_CP046640.1"/>
</dbReference>
<feature type="region of interest" description="Disordered" evidence="13">
    <location>
        <begin position="1"/>
        <end position="26"/>
    </location>
</feature>
<keyword evidence="10 12" id="KW-0472">Membrane</keyword>
<evidence type="ECO:0000256" key="7">
    <source>
        <dbReference type="ARBA" id="ARBA00022795"/>
    </source>
</evidence>
<dbReference type="Pfam" id="PF01312">
    <property type="entry name" value="Bac_export_2"/>
    <property type="match status" value="1"/>
</dbReference>
<keyword evidence="14" id="KW-0282">Flagellum</keyword>
<organism evidence="14 15">
    <name type="scientific">Iocasia fonsfrigidae</name>
    <dbReference type="NCBI Taxonomy" id="2682810"/>
    <lineage>
        <taxon>Bacteria</taxon>
        <taxon>Bacillati</taxon>
        <taxon>Bacillota</taxon>
        <taxon>Clostridia</taxon>
        <taxon>Halanaerobiales</taxon>
        <taxon>Halanaerobiaceae</taxon>
        <taxon>Iocasia</taxon>
    </lineage>
</organism>
<keyword evidence="9 12" id="KW-1133">Transmembrane helix</keyword>
<dbReference type="GO" id="GO:0009306">
    <property type="term" value="P:protein secretion"/>
    <property type="evidence" value="ECO:0007669"/>
    <property type="project" value="InterPro"/>
</dbReference>
<dbReference type="Gene3D" id="3.40.1690.10">
    <property type="entry name" value="secretion proteins EscU"/>
    <property type="match status" value="1"/>
</dbReference>
<dbReference type="KEGG" id="ifn:GM661_02765"/>
<dbReference type="InterPro" id="IPR006136">
    <property type="entry name" value="FlhB"/>
</dbReference>
<evidence type="ECO:0000256" key="10">
    <source>
        <dbReference type="ARBA" id="ARBA00023136"/>
    </source>
</evidence>
<accession>A0A8A7KFN8</accession>
<dbReference type="EMBL" id="CP046640">
    <property type="protein sequence ID" value="QTL96974.1"/>
    <property type="molecule type" value="Genomic_DNA"/>
</dbReference>
<feature type="transmembrane region" description="Helical" evidence="12">
    <location>
        <begin position="37"/>
        <end position="56"/>
    </location>
</feature>
<comment type="caution">
    <text evidence="12">Lacks conserved residue(s) required for the propagation of feature annotation.</text>
</comment>
<dbReference type="InterPro" id="IPR006135">
    <property type="entry name" value="T3SS_substrate_exporter"/>
</dbReference>
<dbReference type="Proteomes" id="UP000665020">
    <property type="component" value="Chromosome"/>
</dbReference>
<evidence type="ECO:0000256" key="11">
    <source>
        <dbReference type="ARBA" id="ARBA00023225"/>
    </source>
</evidence>
<evidence type="ECO:0000256" key="9">
    <source>
        <dbReference type="ARBA" id="ARBA00022989"/>
    </source>
</evidence>
<proteinExistence type="inferred from homology"/>
<evidence type="ECO:0000313" key="15">
    <source>
        <dbReference type="Proteomes" id="UP000665020"/>
    </source>
</evidence>
<keyword evidence="15" id="KW-1185">Reference proteome</keyword>
<reference evidence="14" key="1">
    <citation type="submission" date="2019-12" db="EMBL/GenBank/DDBJ databases">
        <authorList>
            <person name="zhang j."/>
            <person name="sun C.M."/>
        </authorList>
    </citation>
    <scope>NUCLEOTIDE SEQUENCE</scope>
    <source>
        <strain evidence="14">NS-1</strain>
    </source>
</reference>
<dbReference type="PANTHER" id="PTHR30531">
    <property type="entry name" value="FLAGELLAR BIOSYNTHETIC PROTEIN FLHB"/>
    <property type="match status" value="1"/>
</dbReference>
<keyword evidence="6 12" id="KW-0812">Transmembrane</keyword>
<sequence>MAKDSSTGEKTEAPTPKKLKEAREEGQVARSQELGTAFTLLASFLVLHFAFKEMLFSMAGRMRFIISMDSIPELDKNSVFVLLMDGFVYIAKLVAPVMLASAIVGGLVCFLQVGPLLTPKVILPKFSKINPISGFKRLFSLKALMELGKSLAKIFVISLITFFHLRLAWPKLLTTTQQGFEPALLFIADLIFRVGISVIIFLIILGVIDFIYQKYDHTKNLKMSKYEVKQERKEQEGDPQIKSKRRQKQLQMSLNRMIQALEEADVVITNPTHIAVALKFDIDTMDAPVVVAKGEGYLAQKIKEKAREFEIEIVENKPLARSLNAATEIGDEIPVDLYQAVAEVLAFVFKNNHRY</sequence>
<feature type="compositionally biased region" description="Basic and acidic residues" evidence="13">
    <location>
        <begin position="1"/>
        <end position="12"/>
    </location>
</feature>
<evidence type="ECO:0000256" key="13">
    <source>
        <dbReference type="SAM" id="MobiDB-lite"/>
    </source>
</evidence>
<keyword evidence="7 12" id="KW-1005">Bacterial flagellum biogenesis</keyword>
<dbReference type="PANTHER" id="PTHR30531:SF12">
    <property type="entry name" value="FLAGELLAR BIOSYNTHETIC PROTEIN FLHB"/>
    <property type="match status" value="1"/>
</dbReference>
<evidence type="ECO:0000256" key="8">
    <source>
        <dbReference type="ARBA" id="ARBA00022927"/>
    </source>
</evidence>
<evidence type="ECO:0000256" key="3">
    <source>
        <dbReference type="ARBA" id="ARBA00021622"/>
    </source>
</evidence>
<keyword evidence="11 12" id="KW-1006">Bacterial flagellum protein export</keyword>
<comment type="subcellular location">
    <subcellularLocation>
        <location evidence="1">Cell membrane</location>
        <topology evidence="1">Multi-pass membrane protein</topology>
    </subcellularLocation>
</comment>
<dbReference type="GO" id="GO:0005886">
    <property type="term" value="C:plasma membrane"/>
    <property type="evidence" value="ECO:0007669"/>
    <property type="project" value="UniProtKB-SubCell"/>
</dbReference>
<dbReference type="InterPro" id="IPR029025">
    <property type="entry name" value="T3SS_substrate_exporter_C"/>
</dbReference>
<evidence type="ECO:0000256" key="5">
    <source>
        <dbReference type="ARBA" id="ARBA00022475"/>
    </source>
</evidence>
<name>A0A8A7KFN8_9FIRM</name>
<keyword evidence="8 12" id="KW-0653">Protein transport</keyword>
<protein>
    <recommendedName>
        <fullName evidence="3 12">Flagellar biosynthetic protein FlhB</fullName>
    </recommendedName>
</protein>